<feature type="compositionally biased region" description="Polar residues" evidence="1">
    <location>
        <begin position="379"/>
        <end position="393"/>
    </location>
</feature>
<keyword evidence="2" id="KW-0472">Membrane</keyword>
<evidence type="ECO:0000313" key="6">
    <source>
        <dbReference type="Proteomes" id="UP000785679"/>
    </source>
</evidence>
<comment type="caution">
    <text evidence="5">The sequence shown here is derived from an EMBL/GenBank/DDBJ whole genome shotgun (WGS) entry which is preliminary data.</text>
</comment>
<evidence type="ECO:0000256" key="2">
    <source>
        <dbReference type="SAM" id="Phobius"/>
    </source>
</evidence>
<proteinExistence type="predicted"/>
<dbReference type="OrthoDB" id="6510177at2759"/>
<keyword evidence="2" id="KW-1133">Transmembrane helix</keyword>
<evidence type="ECO:0000313" key="5">
    <source>
        <dbReference type="EMBL" id="TNV78331.1"/>
    </source>
</evidence>
<dbReference type="GO" id="GO:0032934">
    <property type="term" value="F:sterol binding"/>
    <property type="evidence" value="ECO:0007669"/>
    <property type="project" value="TreeGrafter"/>
</dbReference>
<dbReference type="InterPro" id="IPR032190">
    <property type="entry name" value="NPC1_N"/>
</dbReference>
<keyword evidence="3" id="KW-0732">Signal</keyword>
<accession>A0A8J8NN29</accession>
<dbReference type="EMBL" id="RRYP01010515">
    <property type="protein sequence ID" value="TNV78331.1"/>
    <property type="molecule type" value="Genomic_DNA"/>
</dbReference>
<reference evidence="5" key="1">
    <citation type="submission" date="2019-06" db="EMBL/GenBank/DDBJ databases">
        <authorList>
            <person name="Zheng W."/>
        </authorList>
    </citation>
    <scope>NUCLEOTIDE SEQUENCE</scope>
    <source>
        <strain evidence="5">QDHG01</strain>
    </source>
</reference>
<feature type="region of interest" description="Disordered" evidence="1">
    <location>
        <begin position="344"/>
        <end position="402"/>
    </location>
</feature>
<evidence type="ECO:0000259" key="4">
    <source>
        <dbReference type="Pfam" id="PF16414"/>
    </source>
</evidence>
<dbReference type="AlphaFoldDB" id="A0A8J8NN29"/>
<feature type="signal peptide" evidence="3">
    <location>
        <begin position="1"/>
        <end position="22"/>
    </location>
</feature>
<evidence type="ECO:0000256" key="3">
    <source>
        <dbReference type="SAM" id="SignalP"/>
    </source>
</evidence>
<dbReference type="Proteomes" id="UP000785679">
    <property type="component" value="Unassembled WGS sequence"/>
</dbReference>
<dbReference type="GO" id="GO:0016020">
    <property type="term" value="C:membrane"/>
    <property type="evidence" value="ECO:0007669"/>
    <property type="project" value="TreeGrafter"/>
</dbReference>
<keyword evidence="2" id="KW-0812">Transmembrane</keyword>
<name>A0A8J8NN29_HALGN</name>
<keyword evidence="6" id="KW-1185">Reference proteome</keyword>
<feature type="chain" id="PRO_5035267869" description="Niemann-Pick C1 N-terminal domain-containing protein" evidence="3">
    <location>
        <begin position="23"/>
        <end position="402"/>
    </location>
</feature>
<dbReference type="PANTHER" id="PTHR45727">
    <property type="entry name" value="NPC INTRACELLULAR CHOLESTEROL TRANSPORTER 1"/>
    <property type="match status" value="1"/>
</dbReference>
<dbReference type="Pfam" id="PF16414">
    <property type="entry name" value="NPC1_N"/>
    <property type="match status" value="1"/>
</dbReference>
<sequence>MMKYCDIILITIGTALITQTGASYLNSCPASNNLFKSPQLHALTQQPALDKNGDPFVPPVPKPGETCILWQECKGRIPFYNPMSSYPCRSDKQPPQSGDILNPDIIYYKPRPIMKEPQKQQLRQICPDYNPDSDLCCNDDQAEILSANFIQIDTVFGLDCPVCAMNLKRMWCDYTCNPNKAKFVAGLGYQNDTDPLVGLETLTQFTLDPDYACILFQSCQKVSLIAQASLQSSIAFLDFMGFNGKQQSHSVIGFEFSKDPNASLNSAVFPCSQQVPTNGNFSNYTGVGNCSCAACDQACPAPSVDASIGFFDGFDGVLVLIVYLVLVVFSIAYQLIRKKFFPAPPAEQGSEEPEVQNDDPTNPQYSQSRRARKDKINESAISSNMSRVENSAQRLIEGRRDD</sequence>
<feature type="domain" description="Niemann-Pick C1 N-terminal" evidence="4">
    <location>
        <begin position="109"/>
        <end position="302"/>
    </location>
</feature>
<feature type="compositionally biased region" description="Polar residues" evidence="1">
    <location>
        <begin position="358"/>
        <end position="368"/>
    </location>
</feature>
<dbReference type="PANTHER" id="PTHR45727:SF2">
    <property type="entry name" value="NPC INTRACELLULAR CHOLESTEROL TRANSPORTER 1"/>
    <property type="match status" value="1"/>
</dbReference>
<protein>
    <recommendedName>
        <fullName evidence="4">Niemann-Pick C1 N-terminal domain-containing protein</fullName>
    </recommendedName>
</protein>
<feature type="transmembrane region" description="Helical" evidence="2">
    <location>
        <begin position="317"/>
        <end position="336"/>
    </location>
</feature>
<gene>
    <name evidence="5" type="ORF">FGO68_gene220</name>
</gene>
<dbReference type="GO" id="GO:0015918">
    <property type="term" value="P:sterol transport"/>
    <property type="evidence" value="ECO:0007669"/>
    <property type="project" value="TreeGrafter"/>
</dbReference>
<evidence type="ECO:0000256" key="1">
    <source>
        <dbReference type="SAM" id="MobiDB-lite"/>
    </source>
</evidence>
<organism evidence="5 6">
    <name type="scientific">Halteria grandinella</name>
    <dbReference type="NCBI Taxonomy" id="5974"/>
    <lineage>
        <taxon>Eukaryota</taxon>
        <taxon>Sar</taxon>
        <taxon>Alveolata</taxon>
        <taxon>Ciliophora</taxon>
        <taxon>Intramacronucleata</taxon>
        <taxon>Spirotrichea</taxon>
        <taxon>Stichotrichia</taxon>
        <taxon>Sporadotrichida</taxon>
        <taxon>Halteriidae</taxon>
        <taxon>Halteria</taxon>
    </lineage>
</organism>